<keyword evidence="5" id="KW-0539">Nucleus</keyword>
<evidence type="ECO:0000313" key="9">
    <source>
        <dbReference type="Proteomes" id="UP000796880"/>
    </source>
</evidence>
<keyword evidence="9" id="KW-1185">Reference proteome</keyword>
<dbReference type="OrthoDB" id="774757at2759"/>
<comment type="caution">
    <text evidence="8">The sequence shown here is derived from an EMBL/GenBank/DDBJ whole genome shotgun (WGS) entry which is preliminary data.</text>
</comment>
<feature type="region of interest" description="Disordered" evidence="6">
    <location>
        <begin position="326"/>
        <end position="347"/>
    </location>
</feature>
<name>A0A8K0DPU8_9ROSA</name>
<keyword evidence="4" id="KW-0804">Transcription</keyword>
<feature type="compositionally biased region" description="Basic residues" evidence="6">
    <location>
        <begin position="182"/>
        <end position="192"/>
    </location>
</feature>
<dbReference type="PANTHER" id="PTHR31989">
    <property type="entry name" value="NAC DOMAIN-CONTAINING PROTEIN 82-RELATED"/>
    <property type="match status" value="1"/>
</dbReference>
<dbReference type="GO" id="GO:0005634">
    <property type="term" value="C:nucleus"/>
    <property type="evidence" value="ECO:0007669"/>
    <property type="project" value="UniProtKB-SubCell"/>
</dbReference>
<keyword evidence="3" id="KW-0238">DNA-binding</keyword>
<dbReference type="GO" id="GO:0003677">
    <property type="term" value="F:DNA binding"/>
    <property type="evidence" value="ECO:0007669"/>
    <property type="project" value="UniProtKB-KW"/>
</dbReference>
<protein>
    <recommendedName>
        <fullName evidence="7">NAC domain-containing protein</fullName>
    </recommendedName>
</protein>
<dbReference type="InterPro" id="IPR036093">
    <property type="entry name" value="NAC_dom_sf"/>
</dbReference>
<accession>A0A8K0DPU8</accession>
<evidence type="ECO:0000256" key="5">
    <source>
        <dbReference type="ARBA" id="ARBA00023242"/>
    </source>
</evidence>
<evidence type="ECO:0000256" key="4">
    <source>
        <dbReference type="ARBA" id="ARBA00023163"/>
    </source>
</evidence>
<proteinExistence type="predicted"/>
<dbReference type="Gene3D" id="2.170.150.80">
    <property type="entry name" value="NAC domain"/>
    <property type="match status" value="1"/>
</dbReference>
<dbReference type="SUPFAM" id="SSF101941">
    <property type="entry name" value="NAC domain"/>
    <property type="match status" value="1"/>
</dbReference>
<feature type="region of interest" description="Disordered" evidence="6">
    <location>
        <begin position="368"/>
        <end position="410"/>
    </location>
</feature>
<evidence type="ECO:0000256" key="6">
    <source>
        <dbReference type="SAM" id="MobiDB-lite"/>
    </source>
</evidence>
<evidence type="ECO:0000256" key="2">
    <source>
        <dbReference type="ARBA" id="ARBA00023015"/>
    </source>
</evidence>
<dbReference type="GO" id="GO:0006355">
    <property type="term" value="P:regulation of DNA-templated transcription"/>
    <property type="evidence" value="ECO:0007669"/>
    <property type="project" value="InterPro"/>
</dbReference>
<feature type="compositionally biased region" description="Low complexity" evidence="6">
    <location>
        <begin position="171"/>
        <end position="180"/>
    </location>
</feature>
<organism evidence="8 9">
    <name type="scientific">Rhamnella rubrinervis</name>
    <dbReference type="NCBI Taxonomy" id="2594499"/>
    <lineage>
        <taxon>Eukaryota</taxon>
        <taxon>Viridiplantae</taxon>
        <taxon>Streptophyta</taxon>
        <taxon>Embryophyta</taxon>
        <taxon>Tracheophyta</taxon>
        <taxon>Spermatophyta</taxon>
        <taxon>Magnoliopsida</taxon>
        <taxon>eudicotyledons</taxon>
        <taxon>Gunneridae</taxon>
        <taxon>Pentapetalae</taxon>
        <taxon>rosids</taxon>
        <taxon>fabids</taxon>
        <taxon>Rosales</taxon>
        <taxon>Rhamnaceae</taxon>
        <taxon>rhamnoid group</taxon>
        <taxon>Rhamneae</taxon>
        <taxon>Rhamnella</taxon>
    </lineage>
</organism>
<evidence type="ECO:0000259" key="7">
    <source>
        <dbReference type="PROSITE" id="PS51005"/>
    </source>
</evidence>
<evidence type="ECO:0000256" key="3">
    <source>
        <dbReference type="ARBA" id="ARBA00023125"/>
    </source>
</evidence>
<sequence length="480" mass="54058">MGLRKVPSDEDLVSCLCDKVYGITNSNNYNSDSELILFECDLYGDRDPWQIWSEHGGLKLNKGEELYFFTKLKKLSINGSRFNRHTPSGTWSGVNRVSVGGGTGVADKRYFKYENRRSTGSESDCGCVTWKMYEYSLVDGGADPTVVCRLRREIKGQKRKLTNFIPNHPDSCSSSSSSPSVAHHHHQQRIKKQRVEGSLHVDAADDVIDFGFLFDSDDDQDLKEITGEEYIKKAAAVNVVKSPPSTTPHHHYQVDVVEEHSSYGGTENFEEIDDGDDHRINNHREFSEEYEELEKMLPFNYSQEQDFKEITRAEYINKAAAVNVAKSPSSTTHHHHHQVDVVEEHSSYGSTENFVEIDDDDHGIYNVATSSSTSTTAGRDHGDNNVSKLSSSTATSHKMEHQNNSNNVVGDQVDYNIGAVEQKNGMEAEDDEEYLSGKSFAELLQSIPLYYEEHDHDDVLMDNVNFLACDQPMEKLIASM</sequence>
<dbReference type="InterPro" id="IPR003441">
    <property type="entry name" value="NAC-dom"/>
</dbReference>
<feature type="compositionally biased region" description="Polar residues" evidence="6">
    <location>
        <begin position="384"/>
        <end position="409"/>
    </location>
</feature>
<feature type="region of interest" description="Disordered" evidence="6">
    <location>
        <begin position="165"/>
        <end position="193"/>
    </location>
</feature>
<dbReference type="Pfam" id="PF02365">
    <property type="entry name" value="NAM"/>
    <property type="match status" value="1"/>
</dbReference>
<dbReference type="AlphaFoldDB" id="A0A8K0DPU8"/>
<reference evidence="8" key="1">
    <citation type="submission" date="2020-03" db="EMBL/GenBank/DDBJ databases">
        <title>A high-quality chromosome-level genome assembly of a woody plant with both climbing and erect habits, Rhamnella rubrinervis.</title>
        <authorList>
            <person name="Lu Z."/>
            <person name="Yang Y."/>
            <person name="Zhu X."/>
            <person name="Sun Y."/>
        </authorList>
    </citation>
    <scope>NUCLEOTIDE SEQUENCE</scope>
    <source>
        <strain evidence="8">BYM</strain>
        <tissue evidence="8">Leaf</tissue>
    </source>
</reference>
<dbReference type="PROSITE" id="PS51005">
    <property type="entry name" value="NAC"/>
    <property type="match status" value="1"/>
</dbReference>
<keyword evidence="2" id="KW-0805">Transcription regulation</keyword>
<gene>
    <name evidence="8" type="ORF">FNV43_RR25539</name>
</gene>
<dbReference type="Proteomes" id="UP000796880">
    <property type="component" value="Unassembled WGS sequence"/>
</dbReference>
<evidence type="ECO:0000256" key="1">
    <source>
        <dbReference type="ARBA" id="ARBA00004123"/>
    </source>
</evidence>
<evidence type="ECO:0000313" key="8">
    <source>
        <dbReference type="EMBL" id="KAF3434436.1"/>
    </source>
</evidence>
<comment type="subcellular location">
    <subcellularLocation>
        <location evidence="1">Nucleus</location>
    </subcellularLocation>
</comment>
<feature type="domain" description="NAC" evidence="7">
    <location>
        <begin position="1"/>
        <end position="153"/>
    </location>
</feature>
<dbReference type="EMBL" id="VOIH02000011">
    <property type="protein sequence ID" value="KAF3434436.1"/>
    <property type="molecule type" value="Genomic_DNA"/>
</dbReference>